<accession>J0D859</accession>
<dbReference type="InterPro" id="IPR036047">
    <property type="entry name" value="F-box-like_dom_sf"/>
</dbReference>
<dbReference type="eggNOG" id="ENOG502TMMG">
    <property type="taxonomic scope" value="Eukaryota"/>
</dbReference>
<dbReference type="SUPFAM" id="SSF52047">
    <property type="entry name" value="RNI-like"/>
    <property type="match status" value="1"/>
</dbReference>
<dbReference type="KEGG" id="adl:AURDEDRAFT_175575"/>
<dbReference type="EMBL" id="JH687893">
    <property type="protein sequence ID" value="EJD35375.1"/>
    <property type="molecule type" value="Genomic_DNA"/>
</dbReference>
<dbReference type="Proteomes" id="UP000006514">
    <property type="component" value="Unassembled WGS sequence"/>
</dbReference>
<evidence type="ECO:0000259" key="1">
    <source>
        <dbReference type="PROSITE" id="PS50181"/>
    </source>
</evidence>
<proteinExistence type="predicted"/>
<evidence type="ECO:0000313" key="3">
    <source>
        <dbReference type="Proteomes" id="UP000006514"/>
    </source>
</evidence>
<gene>
    <name evidence="2" type="ORF">AURDEDRAFT_175575</name>
</gene>
<dbReference type="AlphaFoldDB" id="J0D859"/>
<dbReference type="Gene3D" id="3.80.10.10">
    <property type="entry name" value="Ribonuclease Inhibitor"/>
    <property type="match status" value="1"/>
</dbReference>
<keyword evidence="3" id="KW-1185">Reference proteome</keyword>
<dbReference type="PANTHER" id="PTHR38926:SF5">
    <property type="entry name" value="F-BOX AND LEUCINE-RICH REPEAT PROTEIN 6"/>
    <property type="match status" value="1"/>
</dbReference>
<sequence length="464" mass="51667">MDTGGRAIPTELVYRILGFLPLVDLLRAMPVCQLWRAVAQDLPVYWRNIQLLREDASPAALTLAATRISCARSRPITVDIRLADPTPLLQLISAHLYHIADLQLHAEDLDAAQRISTTLSVAAPLLKSLWLEYYLWSNNTAGWPALNPEFLRGCPLLRRLIVHDFLLPPDSSMPVLLSLKFLSVRCDDLTHNSVAIPNLPASCPSLERLHLEGNITLGPSFRDESSWRKIDTLFLVGPCAEIYATLPVSRIRRVKLDVSATFACFQQLLSHIPPGPPFLAFHLLGEVTVSSSLPQPYFIRTRLSAGDHSIVREVEFFVAPNKEPAPQTVFHCLLDVASRAGTVLFSSAGWAVFVGFCTKLPATERLIIVLDEYCTHLLSSLPDASIWCPRLRKLELCRAGHFLDPWRVAPPELVRFTRTAVGEMTDLELCLSGIVIDGQVSDLGPTFSSVSYNHRRIDNVLDVY</sequence>
<dbReference type="InParanoid" id="J0D859"/>
<dbReference type="PANTHER" id="PTHR38926">
    <property type="entry name" value="F-BOX DOMAIN CONTAINING PROTEIN, EXPRESSED"/>
    <property type="match status" value="1"/>
</dbReference>
<dbReference type="InterPro" id="IPR032675">
    <property type="entry name" value="LRR_dom_sf"/>
</dbReference>
<dbReference type="PROSITE" id="PS50181">
    <property type="entry name" value="FBOX"/>
    <property type="match status" value="1"/>
</dbReference>
<organism evidence="2 3">
    <name type="scientific">Auricularia subglabra (strain TFB-10046 / SS5)</name>
    <name type="common">White-rot fungus</name>
    <name type="synonym">Auricularia delicata (strain TFB10046)</name>
    <dbReference type="NCBI Taxonomy" id="717982"/>
    <lineage>
        <taxon>Eukaryota</taxon>
        <taxon>Fungi</taxon>
        <taxon>Dikarya</taxon>
        <taxon>Basidiomycota</taxon>
        <taxon>Agaricomycotina</taxon>
        <taxon>Agaricomycetes</taxon>
        <taxon>Auriculariales</taxon>
        <taxon>Auriculariaceae</taxon>
        <taxon>Auricularia</taxon>
    </lineage>
</organism>
<evidence type="ECO:0000313" key="2">
    <source>
        <dbReference type="EMBL" id="EJD35375.1"/>
    </source>
</evidence>
<dbReference type="SUPFAM" id="SSF81383">
    <property type="entry name" value="F-box domain"/>
    <property type="match status" value="1"/>
</dbReference>
<protein>
    <recommendedName>
        <fullName evidence="1">F-box domain-containing protein</fullName>
    </recommendedName>
</protein>
<dbReference type="Pfam" id="PF12937">
    <property type="entry name" value="F-box-like"/>
    <property type="match status" value="1"/>
</dbReference>
<reference evidence="3" key="1">
    <citation type="journal article" date="2012" name="Science">
        <title>The Paleozoic origin of enzymatic lignin decomposition reconstructed from 31 fungal genomes.</title>
        <authorList>
            <person name="Floudas D."/>
            <person name="Binder M."/>
            <person name="Riley R."/>
            <person name="Barry K."/>
            <person name="Blanchette R.A."/>
            <person name="Henrissat B."/>
            <person name="Martinez A.T."/>
            <person name="Otillar R."/>
            <person name="Spatafora J.W."/>
            <person name="Yadav J.S."/>
            <person name="Aerts A."/>
            <person name="Benoit I."/>
            <person name="Boyd A."/>
            <person name="Carlson A."/>
            <person name="Copeland A."/>
            <person name="Coutinho P.M."/>
            <person name="de Vries R.P."/>
            <person name="Ferreira P."/>
            <person name="Findley K."/>
            <person name="Foster B."/>
            <person name="Gaskell J."/>
            <person name="Glotzer D."/>
            <person name="Gorecki P."/>
            <person name="Heitman J."/>
            <person name="Hesse C."/>
            <person name="Hori C."/>
            <person name="Igarashi K."/>
            <person name="Jurgens J.A."/>
            <person name="Kallen N."/>
            <person name="Kersten P."/>
            <person name="Kohler A."/>
            <person name="Kuees U."/>
            <person name="Kumar T.K.A."/>
            <person name="Kuo A."/>
            <person name="LaButti K."/>
            <person name="Larrondo L.F."/>
            <person name="Lindquist E."/>
            <person name="Ling A."/>
            <person name="Lombard V."/>
            <person name="Lucas S."/>
            <person name="Lundell T."/>
            <person name="Martin R."/>
            <person name="McLaughlin D.J."/>
            <person name="Morgenstern I."/>
            <person name="Morin E."/>
            <person name="Murat C."/>
            <person name="Nagy L.G."/>
            <person name="Nolan M."/>
            <person name="Ohm R.A."/>
            <person name="Patyshakuliyeva A."/>
            <person name="Rokas A."/>
            <person name="Ruiz-Duenas F.J."/>
            <person name="Sabat G."/>
            <person name="Salamov A."/>
            <person name="Samejima M."/>
            <person name="Schmutz J."/>
            <person name="Slot J.C."/>
            <person name="St John F."/>
            <person name="Stenlid J."/>
            <person name="Sun H."/>
            <person name="Sun S."/>
            <person name="Syed K."/>
            <person name="Tsang A."/>
            <person name="Wiebenga A."/>
            <person name="Young D."/>
            <person name="Pisabarro A."/>
            <person name="Eastwood D.C."/>
            <person name="Martin F."/>
            <person name="Cullen D."/>
            <person name="Grigoriev I.V."/>
            <person name="Hibbett D.S."/>
        </authorList>
    </citation>
    <scope>NUCLEOTIDE SEQUENCE [LARGE SCALE GENOMIC DNA]</scope>
    <source>
        <strain evidence="3">TFB10046</strain>
    </source>
</reference>
<feature type="domain" description="F-box" evidence="1">
    <location>
        <begin position="2"/>
        <end position="49"/>
    </location>
</feature>
<name>J0D859_AURST</name>
<dbReference type="SMART" id="SM00256">
    <property type="entry name" value="FBOX"/>
    <property type="match status" value="1"/>
</dbReference>
<dbReference type="InterPro" id="IPR001810">
    <property type="entry name" value="F-box_dom"/>
</dbReference>